<keyword evidence="2" id="KW-0812">Transmembrane</keyword>
<dbReference type="EMBL" id="JAUIZM010000011">
    <property type="protein sequence ID" value="KAK1354346.1"/>
    <property type="molecule type" value="Genomic_DNA"/>
</dbReference>
<dbReference type="AlphaFoldDB" id="A0AAD8LYX0"/>
<evidence type="ECO:0000313" key="4">
    <source>
        <dbReference type="Proteomes" id="UP001237642"/>
    </source>
</evidence>
<accession>A0AAD8LYX0</accession>
<proteinExistence type="predicted"/>
<name>A0AAD8LYX0_9APIA</name>
<keyword evidence="4" id="KW-1185">Reference proteome</keyword>
<protein>
    <recommendedName>
        <fullName evidence="5">Late embryogenesis abundant protein LEA-2 subgroup domain-containing protein</fullName>
    </recommendedName>
</protein>
<feature type="region of interest" description="Disordered" evidence="1">
    <location>
        <begin position="1"/>
        <end position="22"/>
    </location>
</feature>
<gene>
    <name evidence="3" type="ORF">POM88_047602</name>
</gene>
<comment type="caution">
    <text evidence="3">The sequence shown here is derived from an EMBL/GenBank/DDBJ whole genome shotgun (WGS) entry which is preliminary data.</text>
</comment>
<dbReference type="Proteomes" id="UP001237642">
    <property type="component" value="Unassembled WGS sequence"/>
</dbReference>
<evidence type="ECO:0000313" key="3">
    <source>
        <dbReference type="EMBL" id="KAK1354346.1"/>
    </source>
</evidence>
<sequence length="233" mass="27026">MEKLATPTTLHSPPSCTTTDDDNDKANCNNCCKCATAICFIIAIFILGLLHGKYSLSNSEFPKFDIDSLTVSNFNLSDPSLTSHWNISMNFTNFRTAKLSFEFSSNYIWIYYETPYKALWQQKLIRFNMNTSQPTVHLDLDFWESSDTVDDRTRKTIGENIANNGTVRFYVHFTSHSKIMFKNRRVQHLWWDPVTYIEFKCEVQLFSESSEKMQANTLISDSEKCKLVTVFHL</sequence>
<reference evidence="3" key="1">
    <citation type="submission" date="2023-02" db="EMBL/GenBank/DDBJ databases">
        <title>Genome of toxic invasive species Heracleum sosnowskyi carries increased number of genes despite the absence of recent whole-genome duplications.</title>
        <authorList>
            <person name="Schelkunov M."/>
            <person name="Shtratnikova V."/>
            <person name="Makarenko M."/>
            <person name="Klepikova A."/>
            <person name="Omelchenko D."/>
            <person name="Novikova G."/>
            <person name="Obukhova E."/>
            <person name="Bogdanov V."/>
            <person name="Penin A."/>
            <person name="Logacheva M."/>
        </authorList>
    </citation>
    <scope>NUCLEOTIDE SEQUENCE</scope>
    <source>
        <strain evidence="3">Hsosn_3</strain>
        <tissue evidence="3">Leaf</tissue>
    </source>
</reference>
<evidence type="ECO:0008006" key="5">
    <source>
        <dbReference type="Google" id="ProtNLM"/>
    </source>
</evidence>
<keyword evidence="2" id="KW-0472">Membrane</keyword>
<keyword evidence="2" id="KW-1133">Transmembrane helix</keyword>
<reference evidence="3" key="2">
    <citation type="submission" date="2023-05" db="EMBL/GenBank/DDBJ databases">
        <authorList>
            <person name="Schelkunov M.I."/>
        </authorList>
    </citation>
    <scope>NUCLEOTIDE SEQUENCE</scope>
    <source>
        <strain evidence="3">Hsosn_3</strain>
        <tissue evidence="3">Leaf</tissue>
    </source>
</reference>
<feature type="compositionally biased region" description="Polar residues" evidence="1">
    <location>
        <begin position="1"/>
        <end position="15"/>
    </location>
</feature>
<organism evidence="3 4">
    <name type="scientific">Heracleum sosnowskyi</name>
    <dbReference type="NCBI Taxonomy" id="360622"/>
    <lineage>
        <taxon>Eukaryota</taxon>
        <taxon>Viridiplantae</taxon>
        <taxon>Streptophyta</taxon>
        <taxon>Embryophyta</taxon>
        <taxon>Tracheophyta</taxon>
        <taxon>Spermatophyta</taxon>
        <taxon>Magnoliopsida</taxon>
        <taxon>eudicotyledons</taxon>
        <taxon>Gunneridae</taxon>
        <taxon>Pentapetalae</taxon>
        <taxon>asterids</taxon>
        <taxon>campanulids</taxon>
        <taxon>Apiales</taxon>
        <taxon>Apiaceae</taxon>
        <taxon>Apioideae</taxon>
        <taxon>apioid superclade</taxon>
        <taxon>Tordylieae</taxon>
        <taxon>Tordyliinae</taxon>
        <taxon>Heracleum</taxon>
    </lineage>
</organism>
<evidence type="ECO:0000256" key="1">
    <source>
        <dbReference type="SAM" id="MobiDB-lite"/>
    </source>
</evidence>
<feature type="transmembrane region" description="Helical" evidence="2">
    <location>
        <begin position="34"/>
        <end position="52"/>
    </location>
</feature>
<evidence type="ECO:0000256" key="2">
    <source>
        <dbReference type="SAM" id="Phobius"/>
    </source>
</evidence>